<dbReference type="Proteomes" id="UP000246715">
    <property type="component" value="Segment"/>
</dbReference>
<accession>A7IUE6</accession>
<dbReference type="EMBL" id="DQ491001">
    <property type="protein sequence ID" value="ABT13970.1"/>
    <property type="molecule type" value="Genomic_DNA"/>
</dbReference>
<evidence type="ECO:0000313" key="2">
    <source>
        <dbReference type="Proteomes" id="UP000246715"/>
    </source>
</evidence>
<name>A7IUE6_PBCVM</name>
<organism evidence="1 2">
    <name type="scientific">Paramecium bursaria Chlorella virus MT325</name>
    <name type="common">PBCV-MT325</name>
    <dbReference type="NCBI Taxonomy" id="346932"/>
    <lineage>
        <taxon>Viruses</taxon>
        <taxon>Varidnaviria</taxon>
        <taxon>Bamfordvirae</taxon>
        <taxon>Nucleocytoviricota</taxon>
        <taxon>Megaviricetes</taxon>
        <taxon>Algavirales</taxon>
        <taxon>Phycodnaviridae</taxon>
        <taxon>Chlorovirus</taxon>
        <taxon>Chlorovirus conductrix</taxon>
        <taxon>Paramecium bursaria Chlorella virus A1</taxon>
    </lineage>
</organism>
<evidence type="ECO:0000313" key="1">
    <source>
        <dbReference type="EMBL" id="ABT13970.1"/>
    </source>
</evidence>
<gene>
    <name evidence="1" type="primary">M416R</name>
    <name evidence="1" type="ORF">MT325_M416R</name>
</gene>
<reference evidence="1 2" key="1">
    <citation type="journal article" date="2007" name="Virology">
        <title>Sequence and annotation of the 314-kb MT325 and the 321-kb FR483 viruses that infect Chlorella Pbi.</title>
        <authorList>
            <person name="Fitzgerald L.A."/>
            <person name="Graves M.V."/>
            <person name="Li X."/>
            <person name="Feldblyum T."/>
            <person name="Hartigan J."/>
            <person name="Van Etten J.L."/>
        </authorList>
    </citation>
    <scope>NUCLEOTIDE SEQUENCE [LARGE SCALE GENOMIC DNA]</scope>
    <source>
        <strain evidence="1 2">MT325</strain>
    </source>
</reference>
<dbReference type="InterPro" id="IPR016024">
    <property type="entry name" value="ARM-type_fold"/>
</dbReference>
<proteinExistence type="predicted"/>
<sequence>MDISIRRAVVIDGAIKEKKFHPDTAEVLAVSAFIELERVRRGEKNIPRFTAQLIEQCIRTNDPELWKAANDDVDTKDFDASAANSVFVQQDILPAMFIGCITSAKNTEHLVDMLNVLFELAPSLTETTSLALSNAISSQWKALTNVLIGLVEPTTRQLKDGVFIVMARFVDAVNIHEDAIVSVIKEIIKNRKYELLSIFARVKSNIYAGLLPDLLAVAKNASATNRYALVSLIAKIAAENEDIEEDIMPTVNIILEKSIQDKYADVRLLKALAFLINKFSPDPIMKKFATVMLWQIAS</sequence>
<protein>
    <submittedName>
        <fullName evidence="1">Uncharacterized protein M416R</fullName>
    </submittedName>
</protein>
<organismHost>
    <name type="scientific">Paramecium bursaria</name>
    <dbReference type="NCBI Taxonomy" id="74790"/>
</organismHost>
<dbReference type="SUPFAM" id="SSF48371">
    <property type="entry name" value="ARM repeat"/>
    <property type="match status" value="1"/>
</dbReference>